<evidence type="ECO:0000313" key="1">
    <source>
        <dbReference type="EMBL" id="MPC90410.1"/>
    </source>
</evidence>
<reference evidence="1 2" key="1">
    <citation type="submission" date="2019-05" db="EMBL/GenBank/DDBJ databases">
        <title>Another draft genome of Portunus trituberculatus and its Hox gene families provides insights of decapod evolution.</title>
        <authorList>
            <person name="Jeong J.-H."/>
            <person name="Song I."/>
            <person name="Kim S."/>
            <person name="Choi T."/>
            <person name="Kim D."/>
            <person name="Ryu S."/>
            <person name="Kim W."/>
        </authorList>
    </citation>
    <scope>NUCLEOTIDE SEQUENCE [LARGE SCALE GENOMIC DNA]</scope>
    <source>
        <tissue evidence="1">Muscle</tissue>
    </source>
</reference>
<sequence length="36" mass="4110">MVVERGTVGEMSHLFIHGQVNEAEAKMRRNQLEIQA</sequence>
<gene>
    <name evidence="1" type="ORF">E2C01_085397</name>
</gene>
<keyword evidence="2" id="KW-1185">Reference proteome</keyword>
<dbReference type="EMBL" id="VSRR010084304">
    <property type="protein sequence ID" value="MPC90410.1"/>
    <property type="molecule type" value="Genomic_DNA"/>
</dbReference>
<name>A0A5B7J0V5_PORTR</name>
<protein>
    <submittedName>
        <fullName evidence="1">Uncharacterized protein</fullName>
    </submittedName>
</protein>
<proteinExistence type="predicted"/>
<evidence type="ECO:0000313" key="2">
    <source>
        <dbReference type="Proteomes" id="UP000324222"/>
    </source>
</evidence>
<accession>A0A5B7J0V5</accession>
<dbReference type="AlphaFoldDB" id="A0A5B7J0V5"/>
<dbReference type="Proteomes" id="UP000324222">
    <property type="component" value="Unassembled WGS sequence"/>
</dbReference>
<organism evidence="1 2">
    <name type="scientific">Portunus trituberculatus</name>
    <name type="common">Swimming crab</name>
    <name type="synonym">Neptunus trituberculatus</name>
    <dbReference type="NCBI Taxonomy" id="210409"/>
    <lineage>
        <taxon>Eukaryota</taxon>
        <taxon>Metazoa</taxon>
        <taxon>Ecdysozoa</taxon>
        <taxon>Arthropoda</taxon>
        <taxon>Crustacea</taxon>
        <taxon>Multicrustacea</taxon>
        <taxon>Malacostraca</taxon>
        <taxon>Eumalacostraca</taxon>
        <taxon>Eucarida</taxon>
        <taxon>Decapoda</taxon>
        <taxon>Pleocyemata</taxon>
        <taxon>Brachyura</taxon>
        <taxon>Eubrachyura</taxon>
        <taxon>Portunoidea</taxon>
        <taxon>Portunidae</taxon>
        <taxon>Portuninae</taxon>
        <taxon>Portunus</taxon>
    </lineage>
</organism>
<comment type="caution">
    <text evidence="1">The sequence shown here is derived from an EMBL/GenBank/DDBJ whole genome shotgun (WGS) entry which is preliminary data.</text>
</comment>